<gene>
    <name evidence="1" type="ORF">CEPIT_LOCUS2919</name>
</gene>
<protein>
    <recommendedName>
        <fullName evidence="3">Myb-like domain-containing protein</fullName>
    </recommendedName>
</protein>
<dbReference type="Proteomes" id="UP001152523">
    <property type="component" value="Unassembled WGS sequence"/>
</dbReference>
<evidence type="ECO:0000313" key="1">
    <source>
        <dbReference type="EMBL" id="CAH9068923.1"/>
    </source>
</evidence>
<keyword evidence="2" id="KW-1185">Reference proteome</keyword>
<sequence>MDSQDNVNLSFSSISESANYTMPSYNLNQFSPLNIPMQPMYHFDQSNGSYAIHVDQQNVPRFSFQNMMNTPAATQNCETMNGSTKRVKHIKDPNAPPLAKLKNDWTSEEEIALTEAWLHISMDADVGTNQKSTAMWNRILEVWKEKMGPGHKKSRNNNSIQCHWFQIRGAVSKFVAKYEQLERYPKSGSNSE</sequence>
<organism evidence="1 2">
    <name type="scientific">Cuscuta epithymum</name>
    <dbReference type="NCBI Taxonomy" id="186058"/>
    <lineage>
        <taxon>Eukaryota</taxon>
        <taxon>Viridiplantae</taxon>
        <taxon>Streptophyta</taxon>
        <taxon>Embryophyta</taxon>
        <taxon>Tracheophyta</taxon>
        <taxon>Spermatophyta</taxon>
        <taxon>Magnoliopsida</taxon>
        <taxon>eudicotyledons</taxon>
        <taxon>Gunneridae</taxon>
        <taxon>Pentapetalae</taxon>
        <taxon>asterids</taxon>
        <taxon>lamiids</taxon>
        <taxon>Solanales</taxon>
        <taxon>Convolvulaceae</taxon>
        <taxon>Cuscuteae</taxon>
        <taxon>Cuscuta</taxon>
        <taxon>Cuscuta subgen. Cuscuta</taxon>
    </lineage>
</organism>
<dbReference type="AlphaFoldDB" id="A0AAV0C5E4"/>
<reference evidence="1" key="1">
    <citation type="submission" date="2022-07" db="EMBL/GenBank/DDBJ databases">
        <authorList>
            <person name="Macas J."/>
            <person name="Novak P."/>
            <person name="Neumann P."/>
        </authorList>
    </citation>
    <scope>NUCLEOTIDE SEQUENCE</scope>
</reference>
<feature type="non-terminal residue" evidence="1">
    <location>
        <position position="192"/>
    </location>
</feature>
<evidence type="ECO:0000313" key="2">
    <source>
        <dbReference type="Proteomes" id="UP001152523"/>
    </source>
</evidence>
<dbReference type="PANTHER" id="PTHR45023">
    <property type="match status" value="1"/>
</dbReference>
<dbReference type="EMBL" id="CAMAPF010000015">
    <property type="protein sequence ID" value="CAH9068923.1"/>
    <property type="molecule type" value="Genomic_DNA"/>
</dbReference>
<evidence type="ECO:0008006" key="3">
    <source>
        <dbReference type="Google" id="ProtNLM"/>
    </source>
</evidence>
<name>A0AAV0C5E4_9ASTE</name>
<comment type="caution">
    <text evidence="1">The sequence shown here is derived from an EMBL/GenBank/DDBJ whole genome shotgun (WGS) entry which is preliminary data.</text>
</comment>
<dbReference type="PANTHER" id="PTHR45023:SF4">
    <property type="entry name" value="GLYCINE-RICH PROTEIN-RELATED"/>
    <property type="match status" value="1"/>
</dbReference>
<accession>A0AAV0C5E4</accession>
<proteinExistence type="predicted"/>